<dbReference type="RefSeq" id="WP_072874073.1">
    <property type="nucleotide sequence ID" value="NZ_FRAF01000012.1"/>
</dbReference>
<sequence length="75" mass="8736">MILWTVADCEEIMYNMLESYSVRLQKVEYQGIQLLVEPLENGLARVERILSMRPKDFLRSDLSPGMHIPLHTCTI</sequence>
<protein>
    <submittedName>
        <fullName evidence="1">YlzJ-like protein</fullName>
    </submittedName>
</protein>
<dbReference type="Proteomes" id="UP000184016">
    <property type="component" value="Unassembled WGS sequence"/>
</dbReference>
<evidence type="ECO:0000313" key="1">
    <source>
        <dbReference type="EMBL" id="SHK31930.1"/>
    </source>
</evidence>
<dbReference type="AlphaFoldDB" id="A0A1M6RHM2"/>
<dbReference type="STRING" id="1830138.SAMN05443507_11215"/>
<organism evidence="1 2">
    <name type="scientific">Alicyclobacillus tolerans</name>
    <dbReference type="NCBI Taxonomy" id="90970"/>
    <lineage>
        <taxon>Bacteria</taxon>
        <taxon>Bacillati</taxon>
        <taxon>Bacillota</taxon>
        <taxon>Bacilli</taxon>
        <taxon>Bacillales</taxon>
        <taxon>Alicyclobacillaceae</taxon>
        <taxon>Alicyclobacillus</taxon>
    </lineage>
</organism>
<accession>A0A1M6RHM2</accession>
<name>A0A1M6RHM2_9BACL</name>
<dbReference type="Pfam" id="PF14035">
    <property type="entry name" value="YlzJ"/>
    <property type="match status" value="1"/>
</dbReference>
<proteinExistence type="predicted"/>
<gene>
    <name evidence="1" type="ORF">SAMN05443507_11215</name>
</gene>
<dbReference type="EMBL" id="FRAF01000012">
    <property type="protein sequence ID" value="SHK31930.1"/>
    <property type="molecule type" value="Genomic_DNA"/>
</dbReference>
<dbReference type="OrthoDB" id="1683573at2"/>
<evidence type="ECO:0000313" key="2">
    <source>
        <dbReference type="Proteomes" id="UP000184016"/>
    </source>
</evidence>
<keyword evidence="2" id="KW-1185">Reference proteome</keyword>
<dbReference type="InterPro" id="IPR025619">
    <property type="entry name" value="YlzJ"/>
</dbReference>
<reference evidence="2" key="1">
    <citation type="submission" date="2016-11" db="EMBL/GenBank/DDBJ databases">
        <authorList>
            <person name="Varghese N."/>
            <person name="Submissions S."/>
        </authorList>
    </citation>
    <scope>NUCLEOTIDE SEQUENCE [LARGE SCALE GENOMIC DNA]</scope>
    <source>
        <strain evidence="2">USBA-503</strain>
    </source>
</reference>